<evidence type="ECO:0000259" key="7">
    <source>
        <dbReference type="Pfam" id="PF05840"/>
    </source>
</evidence>
<evidence type="ECO:0000313" key="8">
    <source>
        <dbReference type="EMBL" id="NGX89577.1"/>
    </source>
</evidence>
<dbReference type="GO" id="GO:0016787">
    <property type="term" value="F:hydrolase activity"/>
    <property type="evidence" value="ECO:0007669"/>
    <property type="project" value="UniProtKB-KW"/>
</dbReference>
<evidence type="ECO:0000256" key="3">
    <source>
        <dbReference type="ARBA" id="ARBA00022705"/>
    </source>
</evidence>
<keyword evidence="3" id="KW-0235">DNA replication</keyword>
<keyword evidence="4" id="KW-0540">Nuclease</keyword>
<gene>
    <name evidence="8" type="ORF">GW579_21080</name>
</gene>
<evidence type="ECO:0000256" key="6">
    <source>
        <dbReference type="ARBA" id="ARBA00022801"/>
    </source>
</evidence>
<organism evidence="8 9">
    <name type="scientific">Rahnella contaminans</name>
    <dbReference type="NCBI Taxonomy" id="2703882"/>
    <lineage>
        <taxon>Bacteria</taxon>
        <taxon>Pseudomonadati</taxon>
        <taxon>Pseudomonadota</taxon>
        <taxon>Gammaproteobacteria</taxon>
        <taxon>Enterobacterales</taxon>
        <taxon>Yersiniaceae</taxon>
        <taxon>Rahnella</taxon>
    </lineage>
</organism>
<sequence>MKINLPEITSSSAFAPLTGKNEAGPWWWNAPRPAISSPLEKPLNRDFCQRQQAALSQIAALPRCLRAPLHQRYQFLLETKGVRPAFHFLMTVFVQRLWPRIQRVSARHRLYRQYSEKLLTEEETFNRLPDLNDDALKRLANTLAIHMQDAYEHHCERWLEQVSEPDVLLQDSTQREIFGHLSAMARSVRVQPLYWNAWQKGRMTAQAAVASISRLVSGEWWERQLRSQQRLWREALMIACGYVNRSTSPYASKNAIRDVVSRRLSTLNYLKQCELENVESGDRLSLLDTVLASVSNPKLRRMELMTLIAGVEDVACQQQDRGLFITMTTPSKYHPMKTYSPHSAPTFNPKWNQHAFTPKNAQRYLVAVWAKIRTTFKDKGLKVYGVRVVEPHHDGTPHWHMMLFTPPEQQQKVIDVMRRYALEEDPDEPGAAESRFHCKPLNRGGAAGYIAKYVAKNIDGYALEGETDHDSGRLLTDVATAVTAWASTWRIPQFHAIGIPSVGAWRECRRIRNQSLASRFDERVEEVRSSADQGSFSRYIQAQGGIHIRRKDQTVRVARKISEQLNAYDEPRQKVIGIYAPHIGESQIFLTHTEQWRIVRHRQSRPETPPFYSPWSSVNNCGSVSLP</sequence>
<accession>A0A6M2BB76</accession>
<comment type="caution">
    <text evidence="8">The sequence shown here is derived from an EMBL/GenBank/DDBJ whole genome shotgun (WGS) entry which is preliminary data.</text>
</comment>
<reference evidence="8 9" key="1">
    <citation type="submission" date="2020-03" db="EMBL/GenBank/DDBJ databases">
        <title>Rahnella aceri sp. nov., isoated from traditional Jeju Makgeolli.</title>
        <authorList>
            <person name="Kim I.S."/>
            <person name="Jeon D."/>
        </authorList>
    </citation>
    <scope>NUCLEOTIDE SEQUENCE [LARGE SCALE GENOMIC DNA]</scope>
    <source>
        <strain evidence="8 9">Lac-M11</strain>
    </source>
</reference>
<proteinExistence type="inferred from homology"/>
<comment type="similarity">
    <text evidence="2">Belongs to the phage GPA family.</text>
</comment>
<protein>
    <submittedName>
        <fullName evidence="8">Replication endonuclease</fullName>
    </submittedName>
</protein>
<dbReference type="EMBL" id="JAADJS010000005">
    <property type="protein sequence ID" value="NGX89577.1"/>
    <property type="molecule type" value="Genomic_DNA"/>
</dbReference>
<dbReference type="AlphaFoldDB" id="A0A6M2BB76"/>
<feature type="domain" description="Replication gene A protein-like" evidence="7">
    <location>
        <begin position="142"/>
        <end position="461"/>
    </location>
</feature>
<keyword evidence="9" id="KW-1185">Reference proteome</keyword>
<keyword evidence="6" id="KW-0378">Hydrolase</keyword>
<evidence type="ECO:0000313" key="9">
    <source>
        <dbReference type="Proteomes" id="UP000476696"/>
    </source>
</evidence>
<dbReference type="GO" id="GO:0004519">
    <property type="term" value="F:endonuclease activity"/>
    <property type="evidence" value="ECO:0007669"/>
    <property type="project" value="UniProtKB-KW"/>
</dbReference>
<dbReference type="Proteomes" id="UP000476696">
    <property type="component" value="Unassembled WGS sequence"/>
</dbReference>
<evidence type="ECO:0000256" key="1">
    <source>
        <dbReference type="ARBA" id="ARBA00003293"/>
    </source>
</evidence>
<evidence type="ECO:0000256" key="2">
    <source>
        <dbReference type="ARBA" id="ARBA00009260"/>
    </source>
</evidence>
<dbReference type="RefSeq" id="WP_165061597.1">
    <property type="nucleotide sequence ID" value="NZ_JAADJS010000005.1"/>
</dbReference>
<evidence type="ECO:0000256" key="5">
    <source>
        <dbReference type="ARBA" id="ARBA00022759"/>
    </source>
</evidence>
<name>A0A6M2BB76_9GAMM</name>
<comment type="function">
    <text evidence="1">Possible endonuclease which induces a single-strand cut and initiates DNA replication.</text>
</comment>
<dbReference type="InterPro" id="IPR008766">
    <property type="entry name" value="Replication_gene_A-like"/>
</dbReference>
<dbReference type="GO" id="GO:0006260">
    <property type="term" value="P:DNA replication"/>
    <property type="evidence" value="ECO:0007669"/>
    <property type="project" value="UniProtKB-KW"/>
</dbReference>
<dbReference type="Pfam" id="PF05840">
    <property type="entry name" value="Phage_GPA"/>
    <property type="match status" value="1"/>
</dbReference>
<evidence type="ECO:0000256" key="4">
    <source>
        <dbReference type="ARBA" id="ARBA00022722"/>
    </source>
</evidence>
<keyword evidence="5 8" id="KW-0255">Endonuclease</keyword>